<sequence>MFDRITSVAGTDVPALIQGESCTGKELVANAIHR</sequence>
<evidence type="ECO:0000313" key="2">
    <source>
        <dbReference type="EMBL" id="GFP22467.1"/>
    </source>
</evidence>
<dbReference type="GO" id="GO:0005524">
    <property type="term" value="F:ATP binding"/>
    <property type="evidence" value="ECO:0007669"/>
    <property type="project" value="InterPro"/>
</dbReference>
<dbReference type="EMBL" id="BLRV01000444">
    <property type="protein sequence ID" value="GFP22467.1"/>
    <property type="molecule type" value="Genomic_DNA"/>
</dbReference>
<proteinExistence type="predicted"/>
<feature type="domain" description="Sigma-54 factor interaction" evidence="1">
    <location>
        <begin position="2"/>
        <end position="34"/>
    </location>
</feature>
<evidence type="ECO:0000259" key="1">
    <source>
        <dbReference type="Pfam" id="PF00158"/>
    </source>
</evidence>
<dbReference type="GO" id="GO:0006355">
    <property type="term" value="P:regulation of DNA-templated transcription"/>
    <property type="evidence" value="ECO:0007669"/>
    <property type="project" value="InterPro"/>
</dbReference>
<gene>
    <name evidence="2" type="ORF">HKBW3S06_01695</name>
</gene>
<feature type="non-terminal residue" evidence="2">
    <location>
        <position position="34"/>
    </location>
</feature>
<reference evidence="2 3" key="1">
    <citation type="journal article" date="2020" name="Front. Microbiol.">
        <title>Single-cell genomics of novel Actinobacteria with the Wood-Ljungdahl pathway discovered in a serpentinizing system.</title>
        <authorList>
            <person name="Merino N."/>
            <person name="Kawai M."/>
            <person name="Boyd E.S."/>
            <person name="Colman D.R."/>
            <person name="McGlynn S.E."/>
            <person name="Nealson K.H."/>
            <person name="Kurokawa K."/>
            <person name="Hongoh Y."/>
        </authorList>
    </citation>
    <scope>NUCLEOTIDE SEQUENCE [LARGE SCALE GENOMIC DNA]</scope>
    <source>
        <strain evidence="2 3">S06</strain>
    </source>
</reference>
<dbReference type="AlphaFoldDB" id="A0A6V8NQW6"/>
<name>A0A6V8NQW6_9ACTN</name>
<dbReference type="Pfam" id="PF00158">
    <property type="entry name" value="Sigma54_activat"/>
    <property type="match status" value="1"/>
</dbReference>
<dbReference type="InterPro" id="IPR027417">
    <property type="entry name" value="P-loop_NTPase"/>
</dbReference>
<comment type="caution">
    <text evidence="2">The sequence shown here is derived from an EMBL/GenBank/DDBJ whole genome shotgun (WGS) entry which is preliminary data.</text>
</comment>
<dbReference type="Gene3D" id="3.40.50.300">
    <property type="entry name" value="P-loop containing nucleotide triphosphate hydrolases"/>
    <property type="match status" value="1"/>
</dbReference>
<organism evidence="2 3">
    <name type="scientific">Candidatus Hakubella thermalkaliphila</name>
    <dbReference type="NCBI Taxonomy" id="2754717"/>
    <lineage>
        <taxon>Bacteria</taxon>
        <taxon>Bacillati</taxon>
        <taxon>Actinomycetota</taxon>
        <taxon>Actinomycetota incertae sedis</taxon>
        <taxon>Candidatus Hakubellales</taxon>
        <taxon>Candidatus Hakubellaceae</taxon>
        <taxon>Candidatus Hakubella</taxon>
    </lineage>
</organism>
<dbReference type="Proteomes" id="UP000580051">
    <property type="component" value="Unassembled WGS sequence"/>
</dbReference>
<protein>
    <recommendedName>
        <fullName evidence="1">Sigma-54 factor interaction domain-containing protein</fullName>
    </recommendedName>
</protein>
<dbReference type="InterPro" id="IPR002078">
    <property type="entry name" value="Sigma_54_int"/>
</dbReference>
<evidence type="ECO:0000313" key="3">
    <source>
        <dbReference type="Proteomes" id="UP000580051"/>
    </source>
</evidence>
<accession>A0A6V8NQW6</accession>